<dbReference type="AlphaFoldDB" id="A0A6H0XUI8"/>
<dbReference type="GO" id="GO:0051082">
    <property type="term" value="F:unfolded protein binding"/>
    <property type="evidence" value="ECO:0007669"/>
    <property type="project" value="TreeGrafter"/>
</dbReference>
<evidence type="ECO:0000256" key="2">
    <source>
        <dbReference type="SAM" id="MobiDB-lite"/>
    </source>
</evidence>
<accession>A0A6H0XUI8</accession>
<dbReference type="InterPro" id="IPR040357">
    <property type="entry name" value="Vma22/CCDC115"/>
</dbReference>
<reference evidence="3 4" key="1">
    <citation type="journal article" date="2016" name="Sci. Rep.">
        <title>Peltaster fructicola genome reveals evolution from an invasive phytopathogen to an ectophytic parasite.</title>
        <authorList>
            <person name="Xu C."/>
            <person name="Chen H."/>
            <person name="Gleason M.L."/>
            <person name="Xu J.R."/>
            <person name="Liu H."/>
            <person name="Zhang R."/>
            <person name="Sun G."/>
        </authorList>
    </citation>
    <scope>NUCLEOTIDE SEQUENCE [LARGE SCALE GENOMIC DNA]</scope>
    <source>
        <strain evidence="3 4">LNHT1506</strain>
    </source>
</reference>
<dbReference type="Pfam" id="PF21730">
    <property type="entry name" value="Vma22_CCDC115"/>
    <property type="match status" value="1"/>
</dbReference>
<dbReference type="GO" id="GO:1990871">
    <property type="term" value="C:Vma12-Vma22 assembly complex"/>
    <property type="evidence" value="ECO:0007669"/>
    <property type="project" value="TreeGrafter"/>
</dbReference>
<evidence type="ECO:0000256" key="1">
    <source>
        <dbReference type="ARBA" id="ARBA00093634"/>
    </source>
</evidence>
<dbReference type="GO" id="GO:0070072">
    <property type="term" value="P:vacuolar proton-transporting V-type ATPase complex assembly"/>
    <property type="evidence" value="ECO:0007669"/>
    <property type="project" value="InterPro"/>
</dbReference>
<gene>
    <name evidence="3" type="ORF">AMS68_003848</name>
</gene>
<dbReference type="EMBL" id="CP051141">
    <property type="protein sequence ID" value="QIW98330.1"/>
    <property type="molecule type" value="Genomic_DNA"/>
</dbReference>
<feature type="region of interest" description="Disordered" evidence="2">
    <location>
        <begin position="81"/>
        <end position="149"/>
    </location>
</feature>
<evidence type="ECO:0000313" key="3">
    <source>
        <dbReference type="EMBL" id="QIW98330.1"/>
    </source>
</evidence>
<name>A0A6H0XUI8_9PEZI</name>
<proteinExistence type="predicted"/>
<dbReference type="PANTHER" id="PTHR31996:SF2">
    <property type="entry name" value="COILED-COIL DOMAIN-CONTAINING PROTEIN 115"/>
    <property type="match status" value="1"/>
</dbReference>
<keyword evidence="4" id="KW-1185">Reference proteome</keyword>
<sequence length="236" mass="26349">MSTTEALETRLDTLWSEYLDLLDAYTRGQKQIQLHFAAGFFSLAQANARSSIGRRYGSDWYDDRTKATARVSIAVDETAVAKQQEHKSHTGTTFGLIEEPQYVPSGKKEPERPSTKTEPVQEPTPPATPVPESTDASEAEDDPVPTQKQQKNPLFWYGMLPPPSLKSAQLHFRSAVHDTAVPSHDDDEKASELEQSPIALIVNAARGMRAIEVEIRKLRKTIRQAHRATRAQEDIS</sequence>
<dbReference type="PANTHER" id="PTHR31996">
    <property type="entry name" value="COILED-COIL DOMAIN-CONTAINING PROTEIN 115"/>
    <property type="match status" value="1"/>
</dbReference>
<evidence type="ECO:0000313" key="4">
    <source>
        <dbReference type="Proteomes" id="UP000503462"/>
    </source>
</evidence>
<dbReference type="Proteomes" id="UP000503462">
    <property type="component" value="Chromosome 3"/>
</dbReference>
<dbReference type="OrthoDB" id="408631at2759"/>
<organism evidence="3 4">
    <name type="scientific">Peltaster fructicola</name>
    <dbReference type="NCBI Taxonomy" id="286661"/>
    <lineage>
        <taxon>Eukaryota</taxon>
        <taxon>Fungi</taxon>
        <taxon>Dikarya</taxon>
        <taxon>Ascomycota</taxon>
        <taxon>Pezizomycotina</taxon>
        <taxon>Dothideomycetes</taxon>
        <taxon>Dothideomycetes incertae sedis</taxon>
        <taxon>Peltaster</taxon>
    </lineage>
</organism>
<protein>
    <recommendedName>
        <fullName evidence="1">Vacuolar ATPase assembly protein VMA22</fullName>
    </recommendedName>
</protein>
<feature type="compositionally biased region" description="Basic and acidic residues" evidence="2">
    <location>
        <begin position="106"/>
        <end position="115"/>
    </location>
</feature>